<evidence type="ECO:0000256" key="1">
    <source>
        <dbReference type="ARBA" id="ARBA00004123"/>
    </source>
</evidence>
<feature type="compositionally biased region" description="Low complexity" evidence="6">
    <location>
        <begin position="221"/>
        <end position="231"/>
    </location>
</feature>
<feature type="region of interest" description="Disordered" evidence="6">
    <location>
        <begin position="437"/>
        <end position="486"/>
    </location>
</feature>
<feature type="compositionally biased region" description="Polar residues" evidence="6">
    <location>
        <begin position="442"/>
        <end position="458"/>
    </location>
</feature>
<comment type="similarity">
    <text evidence="2">Belongs to the NGG1 family.</text>
</comment>
<proteinExistence type="inferred from homology"/>
<name>A0A1L9P4V4_ASPVE</name>
<organism evidence="7 8">
    <name type="scientific">Aspergillus versicolor CBS 583.65</name>
    <dbReference type="NCBI Taxonomy" id="1036611"/>
    <lineage>
        <taxon>Eukaryota</taxon>
        <taxon>Fungi</taxon>
        <taxon>Dikarya</taxon>
        <taxon>Ascomycota</taxon>
        <taxon>Pezizomycotina</taxon>
        <taxon>Eurotiomycetes</taxon>
        <taxon>Eurotiomycetidae</taxon>
        <taxon>Eurotiales</taxon>
        <taxon>Aspergillaceae</taxon>
        <taxon>Aspergillus</taxon>
        <taxon>Aspergillus subgen. Nidulantes</taxon>
    </lineage>
</organism>
<dbReference type="GO" id="GO:0000124">
    <property type="term" value="C:SAGA complex"/>
    <property type="evidence" value="ECO:0007669"/>
    <property type="project" value="TreeGrafter"/>
</dbReference>
<dbReference type="VEuPathDB" id="FungiDB:ASPVEDRAFT_23556"/>
<feature type="compositionally biased region" description="Polar residues" evidence="6">
    <location>
        <begin position="474"/>
        <end position="483"/>
    </location>
</feature>
<dbReference type="EMBL" id="KV878125">
    <property type="protein sequence ID" value="OJI96549.1"/>
    <property type="molecule type" value="Genomic_DNA"/>
</dbReference>
<reference evidence="8" key="1">
    <citation type="journal article" date="2017" name="Genome Biol.">
        <title>Comparative genomics reveals high biological diversity and specific adaptations in the industrially and medically important fungal genus Aspergillus.</title>
        <authorList>
            <person name="de Vries R.P."/>
            <person name="Riley R."/>
            <person name="Wiebenga A."/>
            <person name="Aguilar-Osorio G."/>
            <person name="Amillis S."/>
            <person name="Uchima C.A."/>
            <person name="Anderluh G."/>
            <person name="Asadollahi M."/>
            <person name="Askin M."/>
            <person name="Barry K."/>
            <person name="Battaglia E."/>
            <person name="Bayram O."/>
            <person name="Benocci T."/>
            <person name="Braus-Stromeyer S.A."/>
            <person name="Caldana C."/>
            <person name="Canovas D."/>
            <person name="Cerqueira G.C."/>
            <person name="Chen F."/>
            <person name="Chen W."/>
            <person name="Choi C."/>
            <person name="Clum A."/>
            <person name="Dos Santos R.A."/>
            <person name="Damasio A.R."/>
            <person name="Diallinas G."/>
            <person name="Emri T."/>
            <person name="Fekete E."/>
            <person name="Flipphi M."/>
            <person name="Freyberg S."/>
            <person name="Gallo A."/>
            <person name="Gournas C."/>
            <person name="Habgood R."/>
            <person name="Hainaut M."/>
            <person name="Harispe M.L."/>
            <person name="Henrissat B."/>
            <person name="Hilden K.S."/>
            <person name="Hope R."/>
            <person name="Hossain A."/>
            <person name="Karabika E."/>
            <person name="Karaffa L."/>
            <person name="Karanyi Z."/>
            <person name="Krasevec N."/>
            <person name="Kuo A."/>
            <person name="Kusch H."/>
            <person name="LaButti K."/>
            <person name="Lagendijk E.L."/>
            <person name="Lapidus A."/>
            <person name="Levasseur A."/>
            <person name="Lindquist E."/>
            <person name="Lipzen A."/>
            <person name="Logrieco A.F."/>
            <person name="MacCabe A."/>
            <person name="Maekelae M.R."/>
            <person name="Malavazi I."/>
            <person name="Melin P."/>
            <person name="Meyer V."/>
            <person name="Mielnichuk N."/>
            <person name="Miskei M."/>
            <person name="Molnar A.P."/>
            <person name="Mule G."/>
            <person name="Ngan C.Y."/>
            <person name="Orejas M."/>
            <person name="Orosz E."/>
            <person name="Ouedraogo J.P."/>
            <person name="Overkamp K.M."/>
            <person name="Park H.-S."/>
            <person name="Perrone G."/>
            <person name="Piumi F."/>
            <person name="Punt P.J."/>
            <person name="Ram A.F."/>
            <person name="Ramon A."/>
            <person name="Rauscher S."/>
            <person name="Record E."/>
            <person name="Riano-Pachon D.M."/>
            <person name="Robert V."/>
            <person name="Roehrig J."/>
            <person name="Ruller R."/>
            <person name="Salamov A."/>
            <person name="Salih N.S."/>
            <person name="Samson R.A."/>
            <person name="Sandor E."/>
            <person name="Sanguinetti M."/>
            <person name="Schuetze T."/>
            <person name="Sepcic K."/>
            <person name="Shelest E."/>
            <person name="Sherlock G."/>
            <person name="Sophianopoulou V."/>
            <person name="Squina F.M."/>
            <person name="Sun H."/>
            <person name="Susca A."/>
            <person name="Todd R.B."/>
            <person name="Tsang A."/>
            <person name="Unkles S.E."/>
            <person name="van de Wiele N."/>
            <person name="van Rossen-Uffink D."/>
            <person name="Oliveira J.V."/>
            <person name="Vesth T.C."/>
            <person name="Visser J."/>
            <person name="Yu J.-H."/>
            <person name="Zhou M."/>
            <person name="Andersen M.R."/>
            <person name="Archer D.B."/>
            <person name="Baker S.E."/>
            <person name="Benoit I."/>
            <person name="Brakhage A.A."/>
            <person name="Braus G.H."/>
            <person name="Fischer R."/>
            <person name="Frisvad J.C."/>
            <person name="Goldman G.H."/>
            <person name="Houbraken J."/>
            <person name="Oakley B."/>
            <person name="Pocsi I."/>
            <person name="Scazzocchio C."/>
            <person name="Seiboth B."/>
            <person name="vanKuyk P.A."/>
            <person name="Wortman J."/>
            <person name="Dyer P.S."/>
            <person name="Grigoriev I.V."/>
        </authorList>
    </citation>
    <scope>NUCLEOTIDE SEQUENCE [LARGE SCALE GENOMIC DNA]</scope>
    <source>
        <strain evidence="8">CBS 583.65</strain>
    </source>
</reference>
<keyword evidence="8" id="KW-1185">Reference proteome</keyword>
<dbReference type="GO" id="GO:0005634">
    <property type="term" value="C:nucleus"/>
    <property type="evidence" value="ECO:0007669"/>
    <property type="project" value="UniProtKB-SubCell"/>
</dbReference>
<dbReference type="GO" id="GO:0003713">
    <property type="term" value="F:transcription coactivator activity"/>
    <property type="evidence" value="ECO:0007669"/>
    <property type="project" value="TreeGrafter"/>
</dbReference>
<feature type="compositionally biased region" description="Basic and acidic residues" evidence="6">
    <location>
        <begin position="121"/>
        <end position="131"/>
    </location>
</feature>
<evidence type="ECO:0000313" key="7">
    <source>
        <dbReference type="EMBL" id="OJI96549.1"/>
    </source>
</evidence>
<comment type="subcellular location">
    <subcellularLocation>
        <location evidence="1">Nucleus</location>
    </subcellularLocation>
</comment>
<evidence type="ECO:0000256" key="5">
    <source>
        <dbReference type="ARBA" id="ARBA00023242"/>
    </source>
</evidence>
<feature type="compositionally biased region" description="Basic residues" evidence="6">
    <location>
        <begin position="142"/>
        <end position="151"/>
    </location>
</feature>
<dbReference type="STRING" id="1036611.A0A1L9P4V4"/>
<evidence type="ECO:0000256" key="3">
    <source>
        <dbReference type="ARBA" id="ARBA00023015"/>
    </source>
</evidence>
<evidence type="ECO:0000313" key="8">
    <source>
        <dbReference type="Proteomes" id="UP000184073"/>
    </source>
</evidence>
<dbReference type="OrthoDB" id="1232at2759"/>
<accession>A0A1L9P4V4</accession>
<dbReference type="PANTHER" id="PTHR13556">
    <property type="entry name" value="TRANSCRIPTIONAL ADAPTER 3-RELATED"/>
    <property type="match status" value="1"/>
</dbReference>
<evidence type="ECO:0000256" key="2">
    <source>
        <dbReference type="ARBA" id="ARBA00005330"/>
    </source>
</evidence>
<protein>
    <recommendedName>
        <fullName evidence="9">Transcriptional regulator Ngg1</fullName>
    </recommendedName>
</protein>
<evidence type="ECO:0000256" key="6">
    <source>
        <dbReference type="SAM" id="MobiDB-lite"/>
    </source>
</evidence>
<dbReference type="Pfam" id="PF10198">
    <property type="entry name" value="Ada3"/>
    <property type="match status" value="1"/>
</dbReference>
<feature type="region of interest" description="Disordered" evidence="6">
    <location>
        <begin position="590"/>
        <end position="615"/>
    </location>
</feature>
<dbReference type="RefSeq" id="XP_040662312.1">
    <property type="nucleotide sequence ID" value="XM_040809560.1"/>
</dbReference>
<keyword evidence="3" id="KW-0805">Transcription regulation</keyword>
<feature type="compositionally biased region" description="Basic residues" evidence="6">
    <location>
        <begin position="590"/>
        <end position="605"/>
    </location>
</feature>
<keyword evidence="5" id="KW-0539">Nucleus</keyword>
<feature type="region of interest" description="Disordered" evidence="6">
    <location>
        <begin position="105"/>
        <end position="269"/>
    </location>
</feature>
<evidence type="ECO:0008006" key="9">
    <source>
        <dbReference type="Google" id="ProtNLM"/>
    </source>
</evidence>
<feature type="compositionally biased region" description="Low complexity" evidence="6">
    <location>
        <begin position="19"/>
        <end position="41"/>
    </location>
</feature>
<dbReference type="Proteomes" id="UP000184073">
    <property type="component" value="Unassembled WGS sequence"/>
</dbReference>
<sequence>MPSANKGKGKGRDVRPSRSRNTTPSSGFSAAPTATSAPPTSYLDNDASKLIVPTTVQYADILERMGGVGPIPDSRSLESLVEHLRSLSQSAEARGDACNAGIRELSQKRKEVVDEPESFDGSERVKMKREMEEDDEESKPSKSGKLKKRKERGSSSKEERPLTYGAHEIGRQDGAETKVEGGRFMVTPTNHKSSSKHAKCIPLAASPASKKSKNAVSDETSSLSPPSLASPRQTNDGADAASPKSDDSSESHQPEPAPAVPQIQVFGPNPLKFDDPTIYHIREIVAGMTDDDKKEIFSVNAFPESDLRHLMAGIPPDRDFSNAKPTNQVNANTFLLYIEPYVRPMMEEDIAFLKEKGDRVTPFIMPKRGKKYYTDVWGEEDGLMNIDQANGDREKLPLNEGRGNIEQVTDETAETDKVSVAPLVSRLYSLLRYEHRAPPDENATNGNTNGDLSLNGLNGDSMDIDNPAGESENKPQPSATSFRAASPSGFKVPAAKLDHAQLDERLKAELRHVGFLGADDNPDYDAHYDDDIAQRLRLLQSELKKQMIINSARKSRVLEVARERMAFQEYMTIHDDLDSQVQQAYLKRTRTLGKSKKGSQAKHRPGGAGGGSHVVSAAGISRPAIGDVARTLMDRRKRWRDCIGPVFKDCKTTVPGTSESIFTPSLMSEYEKMEVEGWDEEQE</sequence>
<dbReference type="GO" id="GO:0006357">
    <property type="term" value="P:regulation of transcription by RNA polymerase II"/>
    <property type="evidence" value="ECO:0007669"/>
    <property type="project" value="TreeGrafter"/>
</dbReference>
<dbReference type="PANTHER" id="PTHR13556:SF2">
    <property type="entry name" value="TRANSCRIPTIONAL ADAPTER 3"/>
    <property type="match status" value="1"/>
</dbReference>
<feature type="compositionally biased region" description="Basic and acidic residues" evidence="6">
    <location>
        <begin position="244"/>
        <end position="253"/>
    </location>
</feature>
<feature type="compositionally biased region" description="Basic and acidic residues" evidence="6">
    <location>
        <begin position="168"/>
        <end position="181"/>
    </location>
</feature>
<dbReference type="GeneID" id="63725071"/>
<evidence type="ECO:0000256" key="4">
    <source>
        <dbReference type="ARBA" id="ARBA00023163"/>
    </source>
</evidence>
<keyword evidence="4" id="KW-0804">Transcription</keyword>
<feature type="region of interest" description="Disordered" evidence="6">
    <location>
        <begin position="1"/>
        <end position="48"/>
    </location>
</feature>
<dbReference type="InterPro" id="IPR019340">
    <property type="entry name" value="Histone_AcTrfase_su3"/>
</dbReference>
<gene>
    <name evidence="7" type="ORF">ASPVEDRAFT_23556</name>
</gene>
<dbReference type="AlphaFoldDB" id="A0A1L9P4V4"/>
<feature type="compositionally biased region" description="Basic and acidic residues" evidence="6">
    <location>
        <begin position="152"/>
        <end position="161"/>
    </location>
</feature>